<organism evidence="1 2">
    <name type="scientific">Dermatophagoides pteronyssinus</name>
    <name type="common">European house dust mite</name>
    <dbReference type="NCBI Taxonomy" id="6956"/>
    <lineage>
        <taxon>Eukaryota</taxon>
        <taxon>Metazoa</taxon>
        <taxon>Ecdysozoa</taxon>
        <taxon>Arthropoda</taxon>
        <taxon>Chelicerata</taxon>
        <taxon>Arachnida</taxon>
        <taxon>Acari</taxon>
        <taxon>Acariformes</taxon>
        <taxon>Sarcoptiformes</taxon>
        <taxon>Astigmata</taxon>
        <taxon>Psoroptidia</taxon>
        <taxon>Analgoidea</taxon>
        <taxon>Pyroglyphidae</taxon>
        <taxon>Dermatophagoidinae</taxon>
        <taxon>Dermatophagoides</taxon>
    </lineage>
</organism>
<reference evidence="1 2" key="2">
    <citation type="journal article" date="2022" name="Mol. Biol. Evol.">
        <title>Comparative Genomics Reveals Insights into the Divergent Evolution of Astigmatic Mites and Household Pest Adaptations.</title>
        <authorList>
            <person name="Xiong Q."/>
            <person name="Wan A.T."/>
            <person name="Liu X."/>
            <person name="Fung C.S."/>
            <person name="Xiao X."/>
            <person name="Malainual N."/>
            <person name="Hou J."/>
            <person name="Wang L."/>
            <person name="Wang M."/>
            <person name="Yang K.Y."/>
            <person name="Cui Y."/>
            <person name="Leung E.L."/>
            <person name="Nong W."/>
            <person name="Shin S.K."/>
            <person name="Au S.W."/>
            <person name="Jeong K.Y."/>
            <person name="Chew F.T."/>
            <person name="Hui J.H."/>
            <person name="Leung T.F."/>
            <person name="Tungtrongchitr A."/>
            <person name="Zhong N."/>
            <person name="Liu Z."/>
            <person name="Tsui S.K."/>
        </authorList>
    </citation>
    <scope>NUCLEOTIDE SEQUENCE [LARGE SCALE GENOMIC DNA]</scope>
    <source>
        <strain evidence="1">Derp</strain>
    </source>
</reference>
<gene>
    <name evidence="1" type="ORF">DERP_002824</name>
</gene>
<comment type="caution">
    <text evidence="1">The sequence shown here is derived from an EMBL/GenBank/DDBJ whole genome shotgun (WGS) entry which is preliminary data.</text>
</comment>
<evidence type="ECO:0000313" key="2">
    <source>
        <dbReference type="Proteomes" id="UP000887458"/>
    </source>
</evidence>
<sequence length="83" mass="9269">MTVKMTTRLGVLTLVVIFTYIHWIECRSKTSSVDSFENTGLISKNGADSDTLIPMSSEMTSLLLSSPNKNGYMLDGYEKEEKI</sequence>
<protein>
    <submittedName>
        <fullName evidence="1">Uncharacterized protein</fullName>
    </submittedName>
</protein>
<dbReference type="EMBL" id="NJHN03000008">
    <property type="protein sequence ID" value="KAH9426724.1"/>
    <property type="molecule type" value="Genomic_DNA"/>
</dbReference>
<accession>A0ABQ8JVR6</accession>
<name>A0ABQ8JVR6_DERPT</name>
<keyword evidence="2" id="KW-1185">Reference proteome</keyword>
<evidence type="ECO:0000313" key="1">
    <source>
        <dbReference type="EMBL" id="KAH9426724.1"/>
    </source>
</evidence>
<proteinExistence type="predicted"/>
<dbReference type="Proteomes" id="UP000887458">
    <property type="component" value="Unassembled WGS sequence"/>
</dbReference>
<reference evidence="1 2" key="1">
    <citation type="journal article" date="2018" name="J. Allergy Clin. Immunol.">
        <title>High-quality assembly of Dermatophagoides pteronyssinus genome and transcriptome reveals a wide range of novel allergens.</title>
        <authorList>
            <person name="Liu X.Y."/>
            <person name="Yang K.Y."/>
            <person name="Wang M.Q."/>
            <person name="Kwok J.S."/>
            <person name="Zeng X."/>
            <person name="Yang Z."/>
            <person name="Xiao X.J."/>
            <person name="Lau C.P."/>
            <person name="Li Y."/>
            <person name="Huang Z.M."/>
            <person name="Ba J.G."/>
            <person name="Yim A.K."/>
            <person name="Ouyang C.Y."/>
            <person name="Ngai S.M."/>
            <person name="Chan T.F."/>
            <person name="Leung E.L."/>
            <person name="Liu L."/>
            <person name="Liu Z.G."/>
            <person name="Tsui S.K."/>
        </authorList>
    </citation>
    <scope>NUCLEOTIDE SEQUENCE [LARGE SCALE GENOMIC DNA]</scope>
    <source>
        <strain evidence="1">Derp</strain>
    </source>
</reference>